<dbReference type="InterPro" id="IPR036116">
    <property type="entry name" value="FN3_sf"/>
</dbReference>
<dbReference type="PROSITE" id="PS51233">
    <property type="entry name" value="VWFD"/>
    <property type="match status" value="1"/>
</dbReference>
<feature type="transmembrane region" description="Helical" evidence="11">
    <location>
        <begin position="1425"/>
        <end position="1450"/>
    </location>
</feature>
<dbReference type="Gene3D" id="2.10.25.10">
    <property type="entry name" value="Laminin"/>
    <property type="match status" value="9"/>
</dbReference>
<dbReference type="Pfam" id="PF12662">
    <property type="entry name" value="cEGF"/>
    <property type="match status" value="1"/>
</dbReference>
<evidence type="ECO:0000259" key="13">
    <source>
        <dbReference type="PROSITE" id="PS50856"/>
    </source>
</evidence>
<dbReference type="InterPro" id="IPR000152">
    <property type="entry name" value="EGF-type_Asp/Asn_hydroxyl_site"/>
</dbReference>
<protein>
    <recommendedName>
        <fullName evidence="18">Fibrillin-1</fullName>
    </recommendedName>
</protein>
<keyword evidence="3 11" id="KW-0812">Transmembrane</keyword>
<dbReference type="PANTHER" id="PTHR13802:SF52">
    <property type="entry name" value="MUCIN-4"/>
    <property type="match status" value="1"/>
</dbReference>
<dbReference type="GO" id="GO:0005509">
    <property type="term" value="F:calcium ion binding"/>
    <property type="evidence" value="ECO:0007669"/>
    <property type="project" value="InterPro"/>
</dbReference>
<reference evidence="16" key="1">
    <citation type="submission" date="2022-08" db="UniProtKB">
        <authorList>
            <consortium name="EnsemblMetazoa"/>
        </authorList>
    </citation>
    <scope>IDENTIFICATION</scope>
    <source>
        <strain evidence="16">05x7-T-G4-1.051#20</strain>
    </source>
</reference>
<keyword evidence="5" id="KW-0677">Repeat</keyword>
<evidence type="ECO:0000256" key="11">
    <source>
        <dbReference type="SAM" id="Phobius"/>
    </source>
</evidence>
<dbReference type="PROSITE" id="PS50856">
    <property type="entry name" value="AMOP"/>
    <property type="match status" value="1"/>
</dbReference>
<evidence type="ECO:0000256" key="3">
    <source>
        <dbReference type="ARBA" id="ARBA00022692"/>
    </source>
</evidence>
<evidence type="ECO:0000259" key="14">
    <source>
        <dbReference type="PROSITE" id="PS51220"/>
    </source>
</evidence>
<keyword evidence="7 11" id="KW-0472">Membrane</keyword>
<dbReference type="InterPro" id="IPR001881">
    <property type="entry name" value="EGF-like_Ca-bd_dom"/>
</dbReference>
<dbReference type="SMART" id="SM00539">
    <property type="entry name" value="NIDO"/>
    <property type="match status" value="1"/>
</dbReference>
<dbReference type="InterPro" id="IPR003886">
    <property type="entry name" value="NIDO_dom"/>
</dbReference>
<evidence type="ECO:0000313" key="17">
    <source>
        <dbReference type="Proteomes" id="UP000005408"/>
    </source>
</evidence>
<evidence type="ECO:0008006" key="18">
    <source>
        <dbReference type="Google" id="ProtNLM"/>
    </source>
</evidence>
<evidence type="ECO:0000256" key="4">
    <source>
        <dbReference type="ARBA" id="ARBA00022729"/>
    </source>
</evidence>
<dbReference type="PROSITE" id="PS00010">
    <property type="entry name" value="ASX_HYDROXYL"/>
    <property type="match status" value="7"/>
</dbReference>
<dbReference type="CDD" id="cd00054">
    <property type="entry name" value="EGF_CA"/>
    <property type="match status" value="4"/>
</dbReference>
<keyword evidence="17" id="KW-1185">Reference proteome</keyword>
<dbReference type="FunFam" id="2.10.25.10:FF:000119">
    <property type="entry name" value="vitamin K-dependent protein S"/>
    <property type="match status" value="1"/>
</dbReference>
<feature type="domain" description="EGF-like" evidence="12">
    <location>
        <begin position="1090"/>
        <end position="1125"/>
    </location>
</feature>
<dbReference type="PROSITE" id="PS00022">
    <property type="entry name" value="EGF_1"/>
    <property type="match status" value="1"/>
</dbReference>
<dbReference type="InterPro" id="IPR005533">
    <property type="entry name" value="AMOP_dom"/>
</dbReference>
<dbReference type="InterPro" id="IPR000742">
    <property type="entry name" value="EGF"/>
</dbReference>
<sequence length="1531" mass="171068">MSNFSANHLFLKWNPPDGNTTLNHYRVVINGYPQQTFGSVPEIYWNKKLTPGTIYNVTFVAVSYGDLISGPWYGSAESKAFVDWIETDTGNEEGYSYLPFGKRDEVLRGDDVTSAILKSPTTVYAGDSSQGGFTFVQIGSNGVIGLGEKFNSITIHDIGTDTLKSRRIICPFWVDLLTVDSVGNIYYQTYQRGIDAENDLFLRKANTIVRLQFADFPEFEASWIVKVTWENMTVFGDKSKTVTFQCLLITDGQSTFTVFNYIDVDFTPIKDKKIAIGYQYGKNFERNSLSNKDMAFRMSEIPGNRGVKGFWIYKMTTGVPLNKDEKECFDWYIKNKEENTYTKLTSVLSQIRCPCNNILLRFDPRYAISRFDRINRVLCYASMIVGRNAECCYRMHGSINNLGALERSLPSAGTLLQYNPFFEQRKHSTEDFKPKEACCIKTKHCKWFYEVRPVPWCYLRSPFNPAINFGDPHIVTLDGLNYTFNGYGEYTMLNISKKPIQFDFQARTDLATTANGTTINATIFSAFVAQDQTGSKLQIDMSRDKTTIIVKVSLGVRFLISEVVVDSEYGGHAKGLMGNFDGNPTNDFILPNGTILNKNSTKTERDVYNNFGQQWLVNEKSLFHYDKDLTYHNYTHLDFEPIFLDEIDQNKLEDAKTKCGPNPSQACIFDYLATGDIALAESSGTEEASAQSDKQIVENETPSIAGNTSINVEVGKPVYMQFKASDDSDKKPLFKILKRPPGFTLNETIGMATWIPNNTDVSEISISVIDDIGAESPSLDVSIVLCGGCNDLGRCDYNNIIPSENARYNLAACVCNVGYSGENCELDTDACLNEPCPLLRNCTDLTPEEEVRFGRGFNCTDCPLGYKDIENKCEDINECENNNAVSCNSQSETCENTDGSYLCICLPGFRKEGSTCKECEEPNFGENCSQVCTCGQGMDRCDPVTGCVCKLGWTGVNCTDDIDECDNKTICGNEKVCHNLEGSYQCNCKDGFSMESDVCKDVNECESGTADCEHICINTIGGYNCDCEFGFALHDKDRRTCQKVSNVCDNFPKLNCSYGCRYEKYGNSYEGYCFCESGFRLDIDNSTCKDIDECIESNRCQQNCTNFDGSFKCACTTGYTLENDGISCKECVSGLYGENCQTQCKCGQGSERCDHKSGCVCKSGWTGTFCDKDINECNNTENPCNNTFQECKNSVGSYQCRCKEGFNQTENDSCIDIDECEEDSICDHNCDNTNGSYQCSCLDGYTLVNNKSCEDIDECNATNLVDGCQNCTNTPGSFNCSCFDGYVLNSTTLFHCHRCEQFSFGNNCSSSCICSPNNTLDCHHVTGDCECNEGWKGNDCSEDVDECSSGLHSCNETIHQVCENTAGAAHCECQYGGLDLNDCIDLNSSTNPCDVYSGMCNEDEKCDDSSGDAVCMTIKLETTDWSTLLIILGVTIPLAMTTGALAIIYVCHKRKSAQKKDSAIIRDNDYSYLSHNKDSVQDQYCTIDQYGDIYRKNPPRGYDNSDYWNSINDLLNRQEQFRIKRPTTRIN</sequence>
<evidence type="ECO:0000256" key="5">
    <source>
        <dbReference type="ARBA" id="ARBA00022737"/>
    </source>
</evidence>
<keyword evidence="4" id="KW-0732">Signal</keyword>
<keyword evidence="9" id="KW-0325">Glycoprotein</keyword>
<feature type="disulfide bond" evidence="10">
    <location>
        <begin position="1220"/>
        <end position="1230"/>
    </location>
</feature>
<dbReference type="SMART" id="SM00179">
    <property type="entry name" value="EGF_CA"/>
    <property type="match status" value="8"/>
</dbReference>
<dbReference type="InterPro" id="IPR051495">
    <property type="entry name" value="Epithelial_Barrier/Signaling"/>
</dbReference>
<comment type="caution">
    <text evidence="10">Lacks conserved residue(s) required for the propagation of feature annotation.</text>
</comment>
<evidence type="ECO:0000256" key="7">
    <source>
        <dbReference type="ARBA" id="ARBA00023136"/>
    </source>
</evidence>
<keyword evidence="2 10" id="KW-0245">EGF-like domain</keyword>
<evidence type="ECO:0000256" key="2">
    <source>
        <dbReference type="ARBA" id="ARBA00022536"/>
    </source>
</evidence>
<dbReference type="GO" id="GO:0007160">
    <property type="term" value="P:cell-matrix adhesion"/>
    <property type="evidence" value="ECO:0007669"/>
    <property type="project" value="InterPro"/>
</dbReference>
<dbReference type="EnsemblMetazoa" id="G5357.1">
    <property type="protein sequence ID" value="G5357.1:cds"/>
    <property type="gene ID" value="G5357"/>
</dbReference>
<dbReference type="SUPFAM" id="SSF57196">
    <property type="entry name" value="EGF/Laminin"/>
    <property type="match status" value="4"/>
</dbReference>
<feature type="domain" description="VWFD" evidence="15">
    <location>
        <begin position="464"/>
        <end position="623"/>
    </location>
</feature>
<evidence type="ECO:0000259" key="12">
    <source>
        <dbReference type="PROSITE" id="PS50026"/>
    </source>
</evidence>
<feature type="domain" description="EGF-like" evidence="12">
    <location>
        <begin position="875"/>
        <end position="917"/>
    </location>
</feature>
<feature type="disulfide bond" evidence="10">
    <location>
        <begin position="1094"/>
        <end position="1104"/>
    </location>
</feature>
<dbReference type="InterPro" id="IPR013783">
    <property type="entry name" value="Ig-like_fold"/>
</dbReference>
<dbReference type="Gene3D" id="2.60.40.10">
    <property type="entry name" value="Immunoglobulins"/>
    <property type="match status" value="1"/>
</dbReference>
<feature type="domain" description="EGF-like" evidence="12">
    <location>
        <begin position="961"/>
        <end position="1000"/>
    </location>
</feature>
<dbReference type="InterPro" id="IPR009030">
    <property type="entry name" value="Growth_fac_rcpt_cys_sf"/>
</dbReference>
<dbReference type="PANTHER" id="PTHR13802">
    <property type="entry name" value="MUCIN 4-RELATED"/>
    <property type="match status" value="1"/>
</dbReference>
<dbReference type="Pfam" id="PF06119">
    <property type="entry name" value="NIDO"/>
    <property type="match status" value="1"/>
</dbReference>
<proteinExistence type="predicted"/>
<keyword evidence="8 10" id="KW-1015">Disulfide bond</keyword>
<organism evidence="16 17">
    <name type="scientific">Magallana gigas</name>
    <name type="common">Pacific oyster</name>
    <name type="synonym">Crassostrea gigas</name>
    <dbReference type="NCBI Taxonomy" id="29159"/>
    <lineage>
        <taxon>Eukaryota</taxon>
        <taxon>Metazoa</taxon>
        <taxon>Spiralia</taxon>
        <taxon>Lophotrochozoa</taxon>
        <taxon>Mollusca</taxon>
        <taxon>Bivalvia</taxon>
        <taxon>Autobranchia</taxon>
        <taxon>Pteriomorphia</taxon>
        <taxon>Ostreida</taxon>
        <taxon>Ostreoidea</taxon>
        <taxon>Ostreidae</taxon>
        <taxon>Magallana</taxon>
    </lineage>
</organism>
<dbReference type="Proteomes" id="UP000005408">
    <property type="component" value="Unassembled WGS sequence"/>
</dbReference>
<dbReference type="SUPFAM" id="SSF57184">
    <property type="entry name" value="Growth factor receptor domain"/>
    <property type="match status" value="1"/>
</dbReference>
<dbReference type="PROSITE" id="PS50026">
    <property type="entry name" value="EGF_3"/>
    <property type="match status" value="6"/>
</dbReference>
<feature type="domain" description="EGF-like" evidence="12">
    <location>
        <begin position="1173"/>
        <end position="1215"/>
    </location>
</feature>
<evidence type="ECO:0000256" key="1">
    <source>
        <dbReference type="ARBA" id="ARBA00004370"/>
    </source>
</evidence>
<dbReference type="GO" id="GO:0016020">
    <property type="term" value="C:membrane"/>
    <property type="evidence" value="ECO:0007669"/>
    <property type="project" value="UniProtKB-SubCell"/>
</dbReference>
<dbReference type="FunFam" id="2.10.25.10:FF:000005">
    <property type="entry name" value="Fibrillin 2"/>
    <property type="match status" value="1"/>
</dbReference>
<dbReference type="PRINTS" id="PR00907">
    <property type="entry name" value="THRMBOMODULN"/>
</dbReference>
<dbReference type="Pfam" id="PF07645">
    <property type="entry name" value="EGF_CA"/>
    <property type="match status" value="6"/>
</dbReference>
<dbReference type="SUPFAM" id="SSF49265">
    <property type="entry name" value="Fibronectin type III"/>
    <property type="match status" value="1"/>
</dbReference>
<evidence type="ECO:0000256" key="8">
    <source>
        <dbReference type="ARBA" id="ARBA00023157"/>
    </source>
</evidence>
<dbReference type="InterPro" id="IPR018097">
    <property type="entry name" value="EGF_Ca-bd_CS"/>
</dbReference>
<feature type="domain" description="AMOP" evidence="13">
    <location>
        <begin position="320"/>
        <end position="452"/>
    </location>
</feature>
<dbReference type="InterPro" id="IPR001846">
    <property type="entry name" value="VWF_type-D"/>
</dbReference>
<comment type="subcellular location">
    <subcellularLocation>
        <location evidence="1">Membrane</location>
    </subcellularLocation>
</comment>
<feature type="domain" description="EGF-like" evidence="12">
    <location>
        <begin position="1001"/>
        <end position="1042"/>
    </location>
</feature>
<feature type="domain" description="EGF-like" evidence="12">
    <location>
        <begin position="1216"/>
        <end position="1254"/>
    </location>
</feature>
<dbReference type="SMART" id="SM00181">
    <property type="entry name" value="EGF"/>
    <property type="match status" value="14"/>
</dbReference>
<dbReference type="PROSITE" id="PS51220">
    <property type="entry name" value="NIDO"/>
    <property type="match status" value="1"/>
</dbReference>
<evidence type="ECO:0000256" key="10">
    <source>
        <dbReference type="PROSITE-ProRule" id="PRU00076"/>
    </source>
</evidence>
<evidence type="ECO:0000256" key="9">
    <source>
        <dbReference type="ARBA" id="ARBA00023180"/>
    </source>
</evidence>
<evidence type="ECO:0000259" key="15">
    <source>
        <dbReference type="PROSITE" id="PS51233"/>
    </source>
</evidence>
<evidence type="ECO:0000256" key="6">
    <source>
        <dbReference type="ARBA" id="ARBA00022989"/>
    </source>
</evidence>
<keyword evidence="6 11" id="KW-1133">Transmembrane helix</keyword>
<dbReference type="PROSITE" id="PS01187">
    <property type="entry name" value="EGF_CA"/>
    <property type="match status" value="2"/>
</dbReference>
<name>A0A8W8N517_MAGGI</name>
<evidence type="ECO:0000313" key="16">
    <source>
        <dbReference type="EnsemblMetazoa" id="G5357.1:cds"/>
    </source>
</evidence>
<dbReference type="InterPro" id="IPR026823">
    <property type="entry name" value="cEGF"/>
</dbReference>
<dbReference type="InterPro" id="IPR049883">
    <property type="entry name" value="NOTCH1_EGF-like"/>
</dbReference>
<dbReference type="PROSITE" id="PS01186">
    <property type="entry name" value="EGF_2"/>
    <property type="match status" value="5"/>
</dbReference>
<accession>A0A8W8N517</accession>
<feature type="domain" description="NIDO" evidence="14">
    <location>
        <begin position="171"/>
        <end position="318"/>
    </location>
</feature>